<dbReference type="AlphaFoldDB" id="A0A921ZL33"/>
<feature type="transmembrane region" description="Helical" evidence="1">
    <location>
        <begin position="173"/>
        <end position="192"/>
    </location>
</feature>
<evidence type="ECO:0000256" key="1">
    <source>
        <dbReference type="SAM" id="Phobius"/>
    </source>
</evidence>
<feature type="transmembrane region" description="Helical" evidence="1">
    <location>
        <begin position="12"/>
        <end position="34"/>
    </location>
</feature>
<reference evidence="2" key="1">
    <citation type="journal article" date="2016" name="Insect Biochem. Mol. Biol.">
        <title>Multifaceted biological insights from a draft genome sequence of the tobacco hornworm moth, Manduca sexta.</title>
        <authorList>
            <person name="Kanost M.R."/>
            <person name="Arrese E.L."/>
            <person name="Cao X."/>
            <person name="Chen Y.R."/>
            <person name="Chellapilla S."/>
            <person name="Goldsmith M.R."/>
            <person name="Grosse-Wilde E."/>
            <person name="Heckel D.G."/>
            <person name="Herndon N."/>
            <person name="Jiang H."/>
            <person name="Papanicolaou A."/>
            <person name="Qu J."/>
            <person name="Soulages J.L."/>
            <person name="Vogel H."/>
            <person name="Walters J."/>
            <person name="Waterhouse R.M."/>
            <person name="Ahn S.J."/>
            <person name="Almeida F.C."/>
            <person name="An C."/>
            <person name="Aqrawi P."/>
            <person name="Bretschneider A."/>
            <person name="Bryant W.B."/>
            <person name="Bucks S."/>
            <person name="Chao H."/>
            <person name="Chevignon G."/>
            <person name="Christen J.M."/>
            <person name="Clarke D.F."/>
            <person name="Dittmer N.T."/>
            <person name="Ferguson L.C.F."/>
            <person name="Garavelou S."/>
            <person name="Gordon K.H.J."/>
            <person name="Gunaratna R.T."/>
            <person name="Han Y."/>
            <person name="Hauser F."/>
            <person name="He Y."/>
            <person name="Heidel-Fischer H."/>
            <person name="Hirsh A."/>
            <person name="Hu Y."/>
            <person name="Jiang H."/>
            <person name="Kalra D."/>
            <person name="Klinner C."/>
            <person name="Konig C."/>
            <person name="Kovar C."/>
            <person name="Kroll A.R."/>
            <person name="Kuwar S.S."/>
            <person name="Lee S.L."/>
            <person name="Lehman R."/>
            <person name="Li K."/>
            <person name="Li Z."/>
            <person name="Liang H."/>
            <person name="Lovelace S."/>
            <person name="Lu Z."/>
            <person name="Mansfield J.H."/>
            <person name="McCulloch K.J."/>
            <person name="Mathew T."/>
            <person name="Morton B."/>
            <person name="Muzny D.M."/>
            <person name="Neunemann D."/>
            <person name="Ongeri F."/>
            <person name="Pauchet Y."/>
            <person name="Pu L.L."/>
            <person name="Pyrousis I."/>
            <person name="Rao X.J."/>
            <person name="Redding A."/>
            <person name="Roesel C."/>
            <person name="Sanchez-Gracia A."/>
            <person name="Schaack S."/>
            <person name="Shukla A."/>
            <person name="Tetreau G."/>
            <person name="Wang Y."/>
            <person name="Xiong G.H."/>
            <person name="Traut W."/>
            <person name="Walsh T.K."/>
            <person name="Worley K.C."/>
            <person name="Wu D."/>
            <person name="Wu W."/>
            <person name="Wu Y.Q."/>
            <person name="Zhang X."/>
            <person name="Zou Z."/>
            <person name="Zucker H."/>
            <person name="Briscoe A.D."/>
            <person name="Burmester T."/>
            <person name="Clem R.J."/>
            <person name="Feyereisen R."/>
            <person name="Grimmelikhuijzen C.J.P."/>
            <person name="Hamodrakas S.J."/>
            <person name="Hansson B.S."/>
            <person name="Huguet E."/>
            <person name="Jermiin L.S."/>
            <person name="Lan Q."/>
            <person name="Lehman H.K."/>
            <person name="Lorenzen M."/>
            <person name="Merzendorfer H."/>
            <person name="Michalopoulos I."/>
            <person name="Morton D.B."/>
            <person name="Muthukrishnan S."/>
            <person name="Oakeshott J.G."/>
            <person name="Palmer W."/>
            <person name="Park Y."/>
            <person name="Passarelli A.L."/>
            <person name="Rozas J."/>
            <person name="Schwartz L.M."/>
            <person name="Smith W."/>
            <person name="Southgate A."/>
            <person name="Vilcinskas A."/>
            <person name="Vogt R."/>
            <person name="Wang P."/>
            <person name="Werren J."/>
            <person name="Yu X.Q."/>
            <person name="Zhou J.J."/>
            <person name="Brown S.J."/>
            <person name="Scherer S.E."/>
            <person name="Richards S."/>
            <person name="Blissard G.W."/>
        </authorList>
    </citation>
    <scope>NUCLEOTIDE SEQUENCE</scope>
</reference>
<proteinExistence type="predicted"/>
<sequence>MDPETKDHKQKYDSWGLVVCFGTIITFIAGIGHVNSFGLIYIDFMNETGSTAKSLTTAHGVFAIMLAVGGILLNIMSNRIPLQLGGLIGAVLFTLGSLLTIIISNTNQLPITFGVLQGIGFGIMVPVCYSTFNYYFVRKRTAVMSLCKSVQGIILIWYPLLMKRTMNLYGMRGTLLIIFGISLHTIPGMLSMKKKDIFVRSMKTASDVKGVKESENVDLLQEKDGDIENNKNKLNKIRRGILEVLNLKVLKDPVYCNICIGQSFVNFSDLTFFILLPMLLFQHGYDKVSIVTYFKYELVFVRFHCKR</sequence>
<comment type="caution">
    <text evidence="2">The sequence shown here is derived from an EMBL/GenBank/DDBJ whole genome shotgun (WGS) entry which is preliminary data.</text>
</comment>
<accession>A0A921ZL33</accession>
<name>A0A921ZL33_MANSE</name>
<feature type="transmembrane region" description="Helical" evidence="1">
    <location>
        <begin position="54"/>
        <end position="75"/>
    </location>
</feature>
<keyword evidence="3" id="KW-1185">Reference proteome</keyword>
<feature type="transmembrane region" description="Helical" evidence="1">
    <location>
        <begin position="109"/>
        <end position="129"/>
    </location>
</feature>
<reference evidence="2" key="2">
    <citation type="submission" date="2020-12" db="EMBL/GenBank/DDBJ databases">
        <authorList>
            <person name="Kanost M."/>
        </authorList>
    </citation>
    <scope>NUCLEOTIDE SEQUENCE</scope>
</reference>
<dbReference type="PANTHER" id="PTHR11360:SF309">
    <property type="entry name" value="MONOCARBOXYLATE TRANSPORTER 7-LIKE PROTEIN"/>
    <property type="match status" value="1"/>
</dbReference>
<keyword evidence="1" id="KW-1133">Transmembrane helix</keyword>
<gene>
    <name evidence="2" type="ORF">O3G_MSEX011723</name>
</gene>
<dbReference type="InterPro" id="IPR050327">
    <property type="entry name" value="Proton-linked_MCT"/>
</dbReference>
<organism evidence="2 3">
    <name type="scientific">Manduca sexta</name>
    <name type="common">Tobacco hawkmoth</name>
    <name type="synonym">Tobacco hornworm</name>
    <dbReference type="NCBI Taxonomy" id="7130"/>
    <lineage>
        <taxon>Eukaryota</taxon>
        <taxon>Metazoa</taxon>
        <taxon>Ecdysozoa</taxon>
        <taxon>Arthropoda</taxon>
        <taxon>Hexapoda</taxon>
        <taxon>Insecta</taxon>
        <taxon>Pterygota</taxon>
        <taxon>Neoptera</taxon>
        <taxon>Endopterygota</taxon>
        <taxon>Lepidoptera</taxon>
        <taxon>Glossata</taxon>
        <taxon>Ditrysia</taxon>
        <taxon>Bombycoidea</taxon>
        <taxon>Sphingidae</taxon>
        <taxon>Sphinginae</taxon>
        <taxon>Sphingini</taxon>
        <taxon>Manduca</taxon>
    </lineage>
</organism>
<dbReference type="GO" id="GO:0008028">
    <property type="term" value="F:monocarboxylic acid transmembrane transporter activity"/>
    <property type="evidence" value="ECO:0007669"/>
    <property type="project" value="TreeGrafter"/>
</dbReference>
<protein>
    <recommendedName>
        <fullName evidence="4">Monocarboxylate transporter</fullName>
    </recommendedName>
</protein>
<evidence type="ECO:0000313" key="3">
    <source>
        <dbReference type="Proteomes" id="UP000791440"/>
    </source>
</evidence>
<feature type="transmembrane region" description="Helical" evidence="1">
    <location>
        <begin position="82"/>
        <end position="103"/>
    </location>
</feature>
<keyword evidence="1" id="KW-0812">Transmembrane</keyword>
<dbReference type="Pfam" id="PF07690">
    <property type="entry name" value="MFS_1"/>
    <property type="match status" value="1"/>
</dbReference>
<evidence type="ECO:0000313" key="2">
    <source>
        <dbReference type="EMBL" id="KAG6460017.1"/>
    </source>
</evidence>
<dbReference type="InterPro" id="IPR011701">
    <property type="entry name" value="MFS"/>
</dbReference>
<dbReference type="EMBL" id="JH668648">
    <property type="protein sequence ID" value="KAG6460017.1"/>
    <property type="molecule type" value="Genomic_DNA"/>
</dbReference>
<evidence type="ECO:0008006" key="4">
    <source>
        <dbReference type="Google" id="ProtNLM"/>
    </source>
</evidence>
<dbReference type="PANTHER" id="PTHR11360">
    <property type="entry name" value="MONOCARBOXYLATE TRANSPORTER"/>
    <property type="match status" value="1"/>
</dbReference>
<keyword evidence="1" id="KW-0472">Membrane</keyword>
<dbReference type="Proteomes" id="UP000791440">
    <property type="component" value="Unassembled WGS sequence"/>
</dbReference>